<dbReference type="SMART" id="SM00422">
    <property type="entry name" value="HTH_MERR"/>
    <property type="match status" value="1"/>
</dbReference>
<dbReference type="Pfam" id="PF02607">
    <property type="entry name" value="B12-binding_2"/>
    <property type="match status" value="1"/>
</dbReference>
<dbReference type="GO" id="GO:0003700">
    <property type="term" value="F:DNA-binding transcription factor activity"/>
    <property type="evidence" value="ECO:0007669"/>
    <property type="project" value="InterPro"/>
</dbReference>
<proteinExistence type="predicted"/>
<dbReference type="InterPro" id="IPR036594">
    <property type="entry name" value="Meth_synthase_dom"/>
</dbReference>
<dbReference type="Pfam" id="PF13411">
    <property type="entry name" value="MerR_1"/>
    <property type="match status" value="1"/>
</dbReference>
<dbReference type="InterPro" id="IPR009061">
    <property type="entry name" value="DNA-bd_dom_put_sf"/>
</dbReference>
<gene>
    <name evidence="6" type="ORF">BC643_0062</name>
</gene>
<dbReference type="Proteomes" id="UP000283387">
    <property type="component" value="Unassembled WGS sequence"/>
</dbReference>
<dbReference type="PANTHER" id="PTHR30204:SF69">
    <property type="entry name" value="MERR-FAMILY TRANSCRIPTIONAL REGULATOR"/>
    <property type="match status" value="1"/>
</dbReference>
<dbReference type="SUPFAM" id="SSF46955">
    <property type="entry name" value="Putative DNA-binding domain"/>
    <property type="match status" value="1"/>
</dbReference>
<dbReference type="Gene3D" id="1.10.1240.10">
    <property type="entry name" value="Methionine synthase domain"/>
    <property type="match status" value="1"/>
</dbReference>
<dbReference type="InterPro" id="IPR003759">
    <property type="entry name" value="Cbl-bd_cap"/>
</dbReference>
<evidence type="ECO:0000259" key="5">
    <source>
        <dbReference type="PROSITE" id="PS50937"/>
    </source>
</evidence>
<dbReference type="InterPro" id="IPR000551">
    <property type="entry name" value="MerR-type_HTH_dom"/>
</dbReference>
<organism evidence="6 7">
    <name type="scientific">Mangrovibacterium diazotrophicum</name>
    <dbReference type="NCBI Taxonomy" id="1261403"/>
    <lineage>
        <taxon>Bacteria</taxon>
        <taxon>Pseudomonadati</taxon>
        <taxon>Bacteroidota</taxon>
        <taxon>Bacteroidia</taxon>
        <taxon>Marinilabiliales</taxon>
        <taxon>Prolixibacteraceae</taxon>
        <taxon>Mangrovibacterium</taxon>
    </lineage>
</organism>
<dbReference type="EMBL" id="RAPN01000001">
    <property type="protein sequence ID" value="RKD89730.1"/>
    <property type="molecule type" value="Genomic_DNA"/>
</dbReference>
<reference evidence="6 7" key="1">
    <citation type="submission" date="2018-09" db="EMBL/GenBank/DDBJ databases">
        <title>Genomic Encyclopedia of Archaeal and Bacterial Type Strains, Phase II (KMG-II): from individual species to whole genera.</title>
        <authorList>
            <person name="Goeker M."/>
        </authorList>
    </citation>
    <scope>NUCLEOTIDE SEQUENCE [LARGE SCALE GENOMIC DNA]</scope>
    <source>
        <strain evidence="6 7">DSM 27148</strain>
    </source>
</reference>
<evidence type="ECO:0000256" key="1">
    <source>
        <dbReference type="ARBA" id="ARBA00022491"/>
    </source>
</evidence>
<keyword evidence="4" id="KW-0804">Transcription</keyword>
<name>A0A419W353_9BACT</name>
<protein>
    <submittedName>
        <fullName evidence="6">DNA-binding transcriptional MerR regulator</fullName>
    </submittedName>
</protein>
<evidence type="ECO:0000256" key="2">
    <source>
        <dbReference type="ARBA" id="ARBA00023015"/>
    </source>
</evidence>
<keyword evidence="3 6" id="KW-0238">DNA-binding</keyword>
<dbReference type="SUPFAM" id="SSF52242">
    <property type="entry name" value="Cobalamin (vitamin B12)-binding domain"/>
    <property type="match status" value="1"/>
</dbReference>
<keyword evidence="1" id="KW-0678">Repressor</keyword>
<dbReference type="InterPro" id="IPR036724">
    <property type="entry name" value="Cobalamin-bd_sf"/>
</dbReference>
<evidence type="ECO:0000313" key="6">
    <source>
        <dbReference type="EMBL" id="RKD89730.1"/>
    </source>
</evidence>
<dbReference type="AlphaFoldDB" id="A0A419W353"/>
<dbReference type="InterPro" id="IPR047057">
    <property type="entry name" value="MerR_fam"/>
</dbReference>
<dbReference type="GO" id="GO:0031419">
    <property type="term" value="F:cobalamin binding"/>
    <property type="evidence" value="ECO:0007669"/>
    <property type="project" value="InterPro"/>
</dbReference>
<keyword evidence="7" id="KW-1185">Reference proteome</keyword>
<comment type="caution">
    <text evidence="6">The sequence shown here is derived from an EMBL/GenBank/DDBJ whole genome shotgun (WGS) entry which is preliminary data.</text>
</comment>
<dbReference type="OrthoDB" id="9800334at2"/>
<dbReference type="PANTHER" id="PTHR30204">
    <property type="entry name" value="REDOX-CYCLING DRUG-SENSING TRANSCRIPTIONAL ACTIVATOR SOXR"/>
    <property type="match status" value="1"/>
</dbReference>
<feature type="domain" description="HTH merR-type" evidence="5">
    <location>
        <begin position="3"/>
        <end position="56"/>
    </location>
</feature>
<dbReference type="GO" id="GO:0046872">
    <property type="term" value="F:metal ion binding"/>
    <property type="evidence" value="ECO:0007669"/>
    <property type="project" value="InterPro"/>
</dbReference>
<evidence type="ECO:0000313" key="7">
    <source>
        <dbReference type="Proteomes" id="UP000283387"/>
    </source>
</evidence>
<dbReference type="GO" id="GO:0003677">
    <property type="term" value="F:DNA binding"/>
    <property type="evidence" value="ECO:0007669"/>
    <property type="project" value="UniProtKB-KW"/>
</dbReference>
<evidence type="ECO:0000256" key="4">
    <source>
        <dbReference type="ARBA" id="ARBA00023163"/>
    </source>
</evidence>
<dbReference type="Gene3D" id="1.10.1660.10">
    <property type="match status" value="1"/>
</dbReference>
<evidence type="ECO:0000256" key="3">
    <source>
        <dbReference type="ARBA" id="ARBA00023125"/>
    </source>
</evidence>
<dbReference type="Gene3D" id="3.40.50.280">
    <property type="entry name" value="Cobalamin-binding domain"/>
    <property type="match status" value="1"/>
</dbReference>
<keyword evidence="2" id="KW-0805">Transcription regulation</keyword>
<sequence length="294" mass="33809">MNYYTIKDLESLSGIKAHTIRIWEKRYGLLVPDRTSTNIRFYTDDELKHLLNVAALVKRGHKISKVSVYTAQRIREEVLKLNREASSMDDFIDQLVIHILNFDTEKLEDLLDTLQSRFGFEKMITDVIFPLFQKVGVYWQIGSMFPAQEHMVSNLVRQRIIVESSKMNHARNGKTVLLFLPENEQHELGLLFSRYLAQKDTFDTIYLGQNVPFADIHALAGTKAVDLIVTVFVNAMEKEDIEKYLRDLRSLFGNVPVSVSGLQVKAKEPALPANVYFINNIEAYRDLLAKVNRG</sequence>
<dbReference type="CDD" id="cd01104">
    <property type="entry name" value="HTH_MlrA-CarA"/>
    <property type="match status" value="1"/>
</dbReference>
<dbReference type="PROSITE" id="PS50937">
    <property type="entry name" value="HTH_MERR_2"/>
    <property type="match status" value="1"/>
</dbReference>
<accession>A0A419W353</accession>
<dbReference type="RefSeq" id="WP_120271185.1">
    <property type="nucleotide sequence ID" value="NZ_RAPN01000001.1"/>
</dbReference>